<dbReference type="Gene3D" id="3.40.630.30">
    <property type="match status" value="1"/>
</dbReference>
<dbReference type="EMBL" id="AZEB01000006">
    <property type="protein sequence ID" value="KRL22524.1"/>
    <property type="molecule type" value="Genomic_DNA"/>
</dbReference>
<keyword evidence="3" id="KW-1185">Reference proteome</keyword>
<dbReference type="GO" id="GO:0016747">
    <property type="term" value="F:acyltransferase activity, transferring groups other than amino-acyl groups"/>
    <property type="evidence" value="ECO:0007669"/>
    <property type="project" value="InterPro"/>
</dbReference>
<sequence>MKFSVETINRNDYAAIRGIIADSYKNDAPNTDGDEVDMVDRLRSYTKYQSNFEIVAKGSDHRIVGHALMIPVQVSSSRHSFDVASIVEISVGSHYQNQGIGQAMVSELENRAQLAGYPAVSAIDNSDFFYKNNYVAADNFDIFSTLSIDMNANLIKPLTDGSLFNKGGKIYYPEEFFGVRNTEV</sequence>
<gene>
    <name evidence="2" type="ORF">FC98_GL002412</name>
</gene>
<dbReference type="SUPFAM" id="SSF55729">
    <property type="entry name" value="Acyl-CoA N-acyltransferases (Nat)"/>
    <property type="match status" value="1"/>
</dbReference>
<protein>
    <submittedName>
        <fullName evidence="2">Acetyltransferase, GNAT family</fullName>
    </submittedName>
</protein>
<reference evidence="2 3" key="1">
    <citation type="journal article" date="2015" name="Genome Announc.">
        <title>Expanding the biotechnology potential of lactobacilli through comparative genomics of 213 strains and associated genera.</title>
        <authorList>
            <person name="Sun Z."/>
            <person name="Harris H.M."/>
            <person name="McCann A."/>
            <person name="Guo C."/>
            <person name="Argimon S."/>
            <person name="Zhang W."/>
            <person name="Yang X."/>
            <person name="Jeffery I.B."/>
            <person name="Cooney J.C."/>
            <person name="Kagawa T.F."/>
            <person name="Liu W."/>
            <person name="Song Y."/>
            <person name="Salvetti E."/>
            <person name="Wrobel A."/>
            <person name="Rasinkangas P."/>
            <person name="Parkhill J."/>
            <person name="Rea M.C."/>
            <person name="O'Sullivan O."/>
            <person name="Ritari J."/>
            <person name="Douillard F.P."/>
            <person name="Paul Ross R."/>
            <person name="Yang R."/>
            <person name="Briner A.E."/>
            <person name="Felis G.E."/>
            <person name="de Vos W.M."/>
            <person name="Barrangou R."/>
            <person name="Klaenhammer T.R."/>
            <person name="Caufield P.W."/>
            <person name="Cui Y."/>
            <person name="Zhang H."/>
            <person name="O'Toole P.W."/>
        </authorList>
    </citation>
    <scope>NUCLEOTIDE SEQUENCE [LARGE SCALE GENOMIC DNA]</scope>
    <source>
        <strain evidence="2 3">DSM 19906</strain>
    </source>
</reference>
<proteinExistence type="predicted"/>
<dbReference type="AlphaFoldDB" id="A0A0R1NRN8"/>
<accession>A0A0R1NRN8</accession>
<dbReference type="PROSITE" id="PS51186">
    <property type="entry name" value="GNAT"/>
    <property type="match status" value="1"/>
</dbReference>
<dbReference type="Pfam" id="PF00583">
    <property type="entry name" value="Acetyltransf_1"/>
    <property type="match status" value="1"/>
</dbReference>
<feature type="domain" description="N-acetyltransferase" evidence="1">
    <location>
        <begin position="3"/>
        <end position="155"/>
    </location>
</feature>
<evidence type="ECO:0000313" key="2">
    <source>
        <dbReference type="EMBL" id="KRL22524.1"/>
    </source>
</evidence>
<organism evidence="2 3">
    <name type="scientific">Lentilactobacillus kisonensis DSM 19906 = JCM 15041</name>
    <dbReference type="NCBI Taxonomy" id="1423766"/>
    <lineage>
        <taxon>Bacteria</taxon>
        <taxon>Bacillati</taxon>
        <taxon>Bacillota</taxon>
        <taxon>Bacilli</taxon>
        <taxon>Lactobacillales</taxon>
        <taxon>Lactobacillaceae</taxon>
        <taxon>Lentilactobacillus</taxon>
    </lineage>
</organism>
<evidence type="ECO:0000259" key="1">
    <source>
        <dbReference type="PROSITE" id="PS51186"/>
    </source>
</evidence>
<name>A0A0R1NRN8_9LACO</name>
<dbReference type="InterPro" id="IPR000182">
    <property type="entry name" value="GNAT_dom"/>
</dbReference>
<dbReference type="InterPro" id="IPR016181">
    <property type="entry name" value="Acyl_CoA_acyltransferase"/>
</dbReference>
<evidence type="ECO:0000313" key="3">
    <source>
        <dbReference type="Proteomes" id="UP000051439"/>
    </source>
</evidence>
<comment type="caution">
    <text evidence="2">The sequence shown here is derived from an EMBL/GenBank/DDBJ whole genome shotgun (WGS) entry which is preliminary data.</text>
</comment>
<dbReference type="RefSeq" id="WP_008856011.1">
    <property type="nucleotide sequence ID" value="NZ_AZEB01000006.1"/>
</dbReference>
<keyword evidence="2" id="KW-0808">Transferase</keyword>
<dbReference type="PATRIC" id="fig|1423766.4.peg.2503"/>
<dbReference type="CDD" id="cd04301">
    <property type="entry name" value="NAT_SF"/>
    <property type="match status" value="1"/>
</dbReference>
<dbReference type="Proteomes" id="UP000051439">
    <property type="component" value="Unassembled WGS sequence"/>
</dbReference>